<name>A0A0E9WKR0_ANGAN</name>
<reference evidence="1" key="1">
    <citation type="submission" date="2014-11" db="EMBL/GenBank/DDBJ databases">
        <authorList>
            <person name="Amaro Gonzalez C."/>
        </authorList>
    </citation>
    <scope>NUCLEOTIDE SEQUENCE</scope>
</reference>
<accession>A0A0E9WKR0</accession>
<dbReference type="EMBL" id="GBXM01018407">
    <property type="protein sequence ID" value="JAH90170.1"/>
    <property type="molecule type" value="Transcribed_RNA"/>
</dbReference>
<dbReference type="AlphaFoldDB" id="A0A0E9WKR0"/>
<protein>
    <submittedName>
        <fullName evidence="1">Uncharacterized protein</fullName>
    </submittedName>
</protein>
<reference evidence="1" key="2">
    <citation type="journal article" date="2015" name="Fish Shellfish Immunol.">
        <title>Early steps in the European eel (Anguilla anguilla)-Vibrio vulnificus interaction in the gills: Role of the RtxA13 toxin.</title>
        <authorList>
            <person name="Callol A."/>
            <person name="Pajuelo D."/>
            <person name="Ebbesson L."/>
            <person name="Teles M."/>
            <person name="MacKenzie S."/>
            <person name="Amaro C."/>
        </authorList>
    </citation>
    <scope>NUCLEOTIDE SEQUENCE</scope>
</reference>
<organism evidence="1">
    <name type="scientific">Anguilla anguilla</name>
    <name type="common">European freshwater eel</name>
    <name type="synonym">Muraena anguilla</name>
    <dbReference type="NCBI Taxonomy" id="7936"/>
    <lineage>
        <taxon>Eukaryota</taxon>
        <taxon>Metazoa</taxon>
        <taxon>Chordata</taxon>
        <taxon>Craniata</taxon>
        <taxon>Vertebrata</taxon>
        <taxon>Euteleostomi</taxon>
        <taxon>Actinopterygii</taxon>
        <taxon>Neopterygii</taxon>
        <taxon>Teleostei</taxon>
        <taxon>Anguilliformes</taxon>
        <taxon>Anguillidae</taxon>
        <taxon>Anguilla</taxon>
    </lineage>
</organism>
<proteinExistence type="predicted"/>
<evidence type="ECO:0000313" key="1">
    <source>
        <dbReference type="EMBL" id="JAH90170.1"/>
    </source>
</evidence>
<sequence length="58" mass="6814">MRGSTDRCFLVHIKVPMQHLCVYCYGLMLKVLLQKKSPSEKYGVKNKAIKMLHKKKTY</sequence>